<feature type="compositionally biased region" description="Polar residues" evidence="1">
    <location>
        <begin position="29"/>
        <end position="46"/>
    </location>
</feature>
<accession>A0ABQ5DCN0</accession>
<evidence type="ECO:0000313" key="2">
    <source>
        <dbReference type="EMBL" id="GJT36622.1"/>
    </source>
</evidence>
<feature type="region of interest" description="Disordered" evidence="1">
    <location>
        <begin position="1"/>
        <end position="46"/>
    </location>
</feature>
<dbReference type="Proteomes" id="UP001151760">
    <property type="component" value="Unassembled WGS sequence"/>
</dbReference>
<sequence>MKSKSVNDEVDVPNDERRASSVVDDSGSYPRTDTTSQYSEGNTATQVDDCSLSEGNIPFSLNVFPIQPTQTVNLDKDQPSVRYSRTSKLRAILNDFVIDSKLRYGIEKHVNYAI</sequence>
<evidence type="ECO:0000313" key="3">
    <source>
        <dbReference type="Proteomes" id="UP001151760"/>
    </source>
</evidence>
<name>A0ABQ5DCN0_9ASTR</name>
<comment type="caution">
    <text evidence="2">The sequence shown here is derived from an EMBL/GenBank/DDBJ whole genome shotgun (WGS) entry which is preliminary data.</text>
</comment>
<protein>
    <submittedName>
        <fullName evidence="2">Uncharacterized protein</fullName>
    </submittedName>
</protein>
<dbReference type="EMBL" id="BQNB010015154">
    <property type="protein sequence ID" value="GJT36622.1"/>
    <property type="molecule type" value="Genomic_DNA"/>
</dbReference>
<reference evidence="2" key="2">
    <citation type="submission" date="2022-01" db="EMBL/GenBank/DDBJ databases">
        <authorList>
            <person name="Yamashiro T."/>
            <person name="Shiraishi A."/>
            <person name="Satake H."/>
            <person name="Nakayama K."/>
        </authorList>
    </citation>
    <scope>NUCLEOTIDE SEQUENCE</scope>
</reference>
<gene>
    <name evidence="2" type="ORF">Tco_0927041</name>
</gene>
<evidence type="ECO:0000256" key="1">
    <source>
        <dbReference type="SAM" id="MobiDB-lite"/>
    </source>
</evidence>
<proteinExistence type="predicted"/>
<reference evidence="2" key="1">
    <citation type="journal article" date="2022" name="Int. J. Mol. Sci.">
        <title>Draft Genome of Tanacetum Coccineum: Genomic Comparison of Closely Related Tanacetum-Family Plants.</title>
        <authorList>
            <person name="Yamashiro T."/>
            <person name="Shiraishi A."/>
            <person name="Nakayama K."/>
            <person name="Satake H."/>
        </authorList>
    </citation>
    <scope>NUCLEOTIDE SEQUENCE</scope>
</reference>
<organism evidence="2 3">
    <name type="scientific">Tanacetum coccineum</name>
    <dbReference type="NCBI Taxonomy" id="301880"/>
    <lineage>
        <taxon>Eukaryota</taxon>
        <taxon>Viridiplantae</taxon>
        <taxon>Streptophyta</taxon>
        <taxon>Embryophyta</taxon>
        <taxon>Tracheophyta</taxon>
        <taxon>Spermatophyta</taxon>
        <taxon>Magnoliopsida</taxon>
        <taxon>eudicotyledons</taxon>
        <taxon>Gunneridae</taxon>
        <taxon>Pentapetalae</taxon>
        <taxon>asterids</taxon>
        <taxon>campanulids</taxon>
        <taxon>Asterales</taxon>
        <taxon>Asteraceae</taxon>
        <taxon>Asteroideae</taxon>
        <taxon>Anthemideae</taxon>
        <taxon>Anthemidinae</taxon>
        <taxon>Tanacetum</taxon>
    </lineage>
</organism>
<keyword evidence="3" id="KW-1185">Reference proteome</keyword>